<reference evidence="1 2" key="1">
    <citation type="journal article" date="2015" name="Mol. Biochem. Parasitol.">
        <title>Identification of polymorphic genes for use in assemblage B genotyping assays through comparative genomics of multiple assemblage B Giardia duodenalis isolates.</title>
        <authorList>
            <person name="Wielinga C."/>
            <person name="Thompson R.C."/>
            <person name="Monis P."/>
            <person name="Ryan U."/>
        </authorList>
    </citation>
    <scope>NUCLEOTIDE SEQUENCE [LARGE SCALE GENOMIC DNA]</scope>
    <source>
        <strain evidence="1 2">BAH15c1</strain>
    </source>
</reference>
<evidence type="ECO:0000313" key="1">
    <source>
        <dbReference type="EMBL" id="KWX14909.1"/>
    </source>
</evidence>
<evidence type="ECO:0000313" key="2">
    <source>
        <dbReference type="Proteomes" id="UP000070089"/>
    </source>
</evidence>
<organism evidence="1 2">
    <name type="scientific">Giardia duodenalis assemblage B</name>
    <dbReference type="NCBI Taxonomy" id="1394984"/>
    <lineage>
        <taxon>Eukaryota</taxon>
        <taxon>Metamonada</taxon>
        <taxon>Diplomonadida</taxon>
        <taxon>Hexamitidae</taxon>
        <taxon>Giardiinae</taxon>
        <taxon>Giardia</taxon>
    </lineage>
</organism>
<dbReference type="AlphaFoldDB" id="A0A132NXW1"/>
<name>A0A132NXW1_GIAIN</name>
<accession>A0A132NXW1</accession>
<keyword evidence="1" id="KW-0436">Ligase</keyword>
<dbReference type="Proteomes" id="UP000070089">
    <property type="component" value="Unassembled WGS sequence"/>
</dbReference>
<gene>
    <name evidence="1" type="ORF">QR46_1120</name>
</gene>
<protein>
    <submittedName>
        <fullName evidence="1">Tyrosyl-tRNA synthetase</fullName>
    </submittedName>
</protein>
<dbReference type="VEuPathDB" id="GiardiaDB:QR46_1120"/>
<keyword evidence="1" id="KW-0030">Aminoacyl-tRNA synthetase</keyword>
<comment type="caution">
    <text evidence="1">The sequence shown here is derived from an EMBL/GenBank/DDBJ whole genome shotgun (WGS) entry which is preliminary data.</text>
</comment>
<proteinExistence type="predicted"/>
<dbReference type="GO" id="GO:0004812">
    <property type="term" value="F:aminoacyl-tRNA ligase activity"/>
    <property type="evidence" value="ECO:0007669"/>
    <property type="project" value="UniProtKB-KW"/>
</dbReference>
<sequence>MRGMPRLCITCPAAGESERLICAVGYCKGGGAASVCTRCSTTNS</sequence>
<dbReference type="EMBL" id="JXTI01000020">
    <property type="protein sequence ID" value="KWX14909.1"/>
    <property type="molecule type" value="Genomic_DNA"/>
</dbReference>